<feature type="compositionally biased region" description="Low complexity" evidence="1">
    <location>
        <begin position="237"/>
        <end position="249"/>
    </location>
</feature>
<feature type="compositionally biased region" description="Polar residues" evidence="1">
    <location>
        <begin position="49"/>
        <end position="71"/>
    </location>
</feature>
<feature type="compositionally biased region" description="Basic and acidic residues" evidence="1">
    <location>
        <begin position="144"/>
        <end position="168"/>
    </location>
</feature>
<dbReference type="VEuPathDB" id="TrichDB:TVAGG3_0953800"/>
<dbReference type="RefSeq" id="XP_001581663.1">
    <property type="nucleotide sequence ID" value="XM_001581613.1"/>
</dbReference>
<reference evidence="2" key="2">
    <citation type="journal article" date="2007" name="Science">
        <title>Draft genome sequence of the sexually transmitted pathogen Trichomonas vaginalis.</title>
        <authorList>
            <person name="Carlton J.M."/>
            <person name="Hirt R.P."/>
            <person name="Silva J.C."/>
            <person name="Delcher A.L."/>
            <person name="Schatz M."/>
            <person name="Zhao Q."/>
            <person name="Wortman J.R."/>
            <person name="Bidwell S.L."/>
            <person name="Alsmark U.C.M."/>
            <person name="Besteiro S."/>
            <person name="Sicheritz-Ponten T."/>
            <person name="Noel C.J."/>
            <person name="Dacks J.B."/>
            <person name="Foster P.G."/>
            <person name="Simillion C."/>
            <person name="Van de Peer Y."/>
            <person name="Miranda-Saavedra D."/>
            <person name="Barton G.J."/>
            <person name="Westrop G.D."/>
            <person name="Mueller S."/>
            <person name="Dessi D."/>
            <person name="Fiori P.L."/>
            <person name="Ren Q."/>
            <person name="Paulsen I."/>
            <person name="Zhang H."/>
            <person name="Bastida-Corcuera F.D."/>
            <person name="Simoes-Barbosa A."/>
            <person name="Brown M.T."/>
            <person name="Hayes R.D."/>
            <person name="Mukherjee M."/>
            <person name="Okumura C.Y."/>
            <person name="Schneider R."/>
            <person name="Smith A.J."/>
            <person name="Vanacova S."/>
            <person name="Villalvazo M."/>
            <person name="Haas B.J."/>
            <person name="Pertea M."/>
            <person name="Feldblyum T.V."/>
            <person name="Utterback T.R."/>
            <person name="Shu C.L."/>
            <person name="Osoegawa K."/>
            <person name="de Jong P.J."/>
            <person name="Hrdy I."/>
            <person name="Horvathova L."/>
            <person name="Zubacova Z."/>
            <person name="Dolezal P."/>
            <person name="Malik S.B."/>
            <person name="Logsdon J.M. Jr."/>
            <person name="Henze K."/>
            <person name="Gupta A."/>
            <person name="Wang C.C."/>
            <person name="Dunne R.L."/>
            <person name="Upcroft J.A."/>
            <person name="Upcroft P."/>
            <person name="White O."/>
            <person name="Salzberg S.L."/>
            <person name="Tang P."/>
            <person name="Chiu C.-H."/>
            <person name="Lee Y.-S."/>
            <person name="Embley T.M."/>
            <person name="Coombs G.H."/>
            <person name="Mottram J.C."/>
            <person name="Tachezy J."/>
            <person name="Fraser-Liggett C.M."/>
            <person name="Johnson P.J."/>
        </authorList>
    </citation>
    <scope>NUCLEOTIDE SEQUENCE [LARGE SCALE GENOMIC DNA]</scope>
    <source>
        <strain evidence="2">G3</strain>
    </source>
</reference>
<evidence type="ECO:0000256" key="1">
    <source>
        <dbReference type="SAM" id="MobiDB-lite"/>
    </source>
</evidence>
<feature type="compositionally biased region" description="Acidic residues" evidence="1">
    <location>
        <begin position="508"/>
        <end position="543"/>
    </location>
</feature>
<feature type="region of interest" description="Disordered" evidence="1">
    <location>
        <begin position="1"/>
        <end position="121"/>
    </location>
</feature>
<evidence type="ECO:0000313" key="3">
    <source>
        <dbReference type="Proteomes" id="UP000001542"/>
    </source>
</evidence>
<accession>A2DG50</accession>
<dbReference type="VEuPathDB" id="TrichDB:TVAG_163730"/>
<proteinExistence type="predicted"/>
<feature type="region of interest" description="Disordered" evidence="1">
    <location>
        <begin position="144"/>
        <end position="250"/>
    </location>
</feature>
<feature type="compositionally biased region" description="Basic residues" evidence="1">
    <location>
        <begin position="25"/>
        <end position="37"/>
    </location>
</feature>
<feature type="compositionally biased region" description="Polar residues" evidence="1">
    <location>
        <begin position="489"/>
        <end position="506"/>
    </location>
</feature>
<feature type="compositionally biased region" description="Low complexity" evidence="1">
    <location>
        <begin position="196"/>
        <end position="213"/>
    </location>
</feature>
<dbReference type="KEGG" id="tva:5466220"/>
<dbReference type="AlphaFoldDB" id="A2DG50"/>
<dbReference type="EMBL" id="DS113196">
    <property type="protein sequence ID" value="EAY20677.1"/>
    <property type="molecule type" value="Genomic_DNA"/>
</dbReference>
<organism evidence="2 3">
    <name type="scientific">Trichomonas vaginalis (strain ATCC PRA-98 / G3)</name>
    <dbReference type="NCBI Taxonomy" id="412133"/>
    <lineage>
        <taxon>Eukaryota</taxon>
        <taxon>Metamonada</taxon>
        <taxon>Parabasalia</taxon>
        <taxon>Trichomonadida</taxon>
        <taxon>Trichomonadidae</taxon>
        <taxon>Trichomonas</taxon>
    </lineage>
</organism>
<dbReference type="InParanoid" id="A2DG50"/>
<sequence length="543" mass="60551">MESGERQKKRIRVPRQKDSNGNPIPHKHVHKSKLYKHKNGDLAYGSEIPESTNAVSYYPNTTGDVTSISLTTHNSTNDSKSSKHSHKSKQSSSSKNSSYTVKSGKRVIHYDPESPEFNGKPLHILDNLSDLYYDSADGDDFAQLEKDKKFSPQKSLKPDMRFRGRHYMDTTTMSESTIDTVPSTAPTTSENEIKSRSISSFSTSDSNNFMNSSHSTQTSEGGESKGKSRSSKHRDSANSSMSSNSKSLNQYQLGQMKPTEVQYSLFDEYASGKAITRIDDIILTQEGDSTIDSDYIPARPHEDNQLDDAEEASGVYIEASDTGYDYIGVDPDTETIPTNAIPVEPTDKVYYGTNMETDGLVTVEEFVSATSGSAEFVEDMTASDGQVLVEVTDTSNLNNDNTIDVLNKKDFDKKYEYAKSVRSAVVNRKDNSSIYSSKVGAQSVKVKPTDNKKLESKPEEKESETSYESISTLEKTHDSEESPAPVEIPQNNQNEQKSSVKSQNDIESIVEEEEEEEEEDDYEEKDEEDEEEEGYEEDSADDM</sequence>
<protein>
    <submittedName>
        <fullName evidence="2">Uncharacterized protein</fullName>
    </submittedName>
</protein>
<dbReference type="Proteomes" id="UP000001542">
    <property type="component" value="Unassembled WGS sequence"/>
</dbReference>
<feature type="compositionally biased region" description="Low complexity" evidence="1">
    <location>
        <begin position="90"/>
        <end position="102"/>
    </location>
</feature>
<gene>
    <name evidence="2" type="ORF">TVAG_163730</name>
</gene>
<reference evidence="2" key="1">
    <citation type="submission" date="2006-10" db="EMBL/GenBank/DDBJ databases">
        <authorList>
            <person name="Amadeo P."/>
            <person name="Zhao Q."/>
            <person name="Wortman J."/>
            <person name="Fraser-Liggett C."/>
            <person name="Carlton J."/>
        </authorList>
    </citation>
    <scope>NUCLEOTIDE SEQUENCE</scope>
    <source>
        <strain evidence="2">G3</strain>
    </source>
</reference>
<keyword evidence="3" id="KW-1185">Reference proteome</keyword>
<evidence type="ECO:0000313" key="2">
    <source>
        <dbReference type="EMBL" id="EAY20677.1"/>
    </source>
</evidence>
<feature type="compositionally biased region" description="Basic and acidic residues" evidence="1">
    <location>
        <begin position="447"/>
        <end position="464"/>
    </location>
</feature>
<name>A2DG50_TRIV3</name>
<feature type="compositionally biased region" description="Polar residues" evidence="1">
    <location>
        <begin position="169"/>
        <end position="190"/>
    </location>
</feature>
<feature type="region of interest" description="Disordered" evidence="1">
    <location>
        <begin position="440"/>
        <end position="543"/>
    </location>
</feature>